<dbReference type="EMBL" id="JAQGDS010000003">
    <property type="protein sequence ID" value="KAJ6262147.1"/>
    <property type="molecule type" value="Genomic_DNA"/>
</dbReference>
<feature type="coiled-coil region" evidence="1">
    <location>
        <begin position="130"/>
        <end position="188"/>
    </location>
</feature>
<proteinExistence type="predicted"/>
<dbReference type="SUPFAM" id="SSF53474">
    <property type="entry name" value="alpha/beta-Hydrolases"/>
    <property type="match status" value="1"/>
</dbReference>
<dbReference type="Proteomes" id="UP001221413">
    <property type="component" value="Unassembled WGS sequence"/>
</dbReference>
<organism evidence="3 4">
    <name type="scientific">Drechslerella dactyloides</name>
    <name type="common">Nematode-trapping fungus</name>
    <name type="synonym">Arthrobotrys dactyloides</name>
    <dbReference type="NCBI Taxonomy" id="74499"/>
    <lineage>
        <taxon>Eukaryota</taxon>
        <taxon>Fungi</taxon>
        <taxon>Dikarya</taxon>
        <taxon>Ascomycota</taxon>
        <taxon>Pezizomycotina</taxon>
        <taxon>Orbiliomycetes</taxon>
        <taxon>Orbiliales</taxon>
        <taxon>Orbiliaceae</taxon>
        <taxon>Drechslerella</taxon>
    </lineage>
</organism>
<accession>A0AAD6NL18</accession>
<dbReference type="PANTHER" id="PTHR47562">
    <property type="match status" value="1"/>
</dbReference>
<dbReference type="InterPro" id="IPR002925">
    <property type="entry name" value="Dienelactn_hydro"/>
</dbReference>
<evidence type="ECO:0000259" key="2">
    <source>
        <dbReference type="Pfam" id="PF01738"/>
    </source>
</evidence>
<dbReference type="Gene3D" id="3.40.50.1820">
    <property type="entry name" value="alpha/beta hydrolase"/>
    <property type="match status" value="1"/>
</dbReference>
<dbReference type="PANTHER" id="PTHR47562:SF2">
    <property type="entry name" value="CARBOXYMETHYLENEBUTENOLIDASE-RELATED"/>
    <property type="match status" value="1"/>
</dbReference>
<dbReference type="AlphaFoldDB" id="A0AAD6NL18"/>
<comment type="caution">
    <text evidence="3">The sequence shown here is derived from an EMBL/GenBank/DDBJ whole genome shotgun (WGS) entry which is preliminary data.</text>
</comment>
<evidence type="ECO:0000313" key="3">
    <source>
        <dbReference type="EMBL" id="KAJ6262147.1"/>
    </source>
</evidence>
<evidence type="ECO:0000313" key="4">
    <source>
        <dbReference type="Proteomes" id="UP001221413"/>
    </source>
</evidence>
<sequence>MSDDARVPATAETAQTPFADVINRSAHCFAMLKDAEIGLEAAREDLQRCKSERSAFPSAYERACNRYKAAKSKYDAAADSSKQASSPLNTLLYNISALIKRAPPQPAASAAPLAEAQYHTVVDRRMLEFTEQQSEIIRNLEGRMETLETELKKSNEKTDVLIKSIQDKQEAIQELQRSLQEIQREQAAGADSVTQNIVSHEAHFDNLDQSVVSIDQKVLSLQEAFDKSNSQRATPASRETLEPDCETVGGLSDVFNEMKIRVAENHSALVTAEKAFDKIYQRLEAIENMSVTAPDNTTKQAAPLSDEALSSYLQTFQEKIQQHLQSELAPMAAAHQAAMDKFQEIQQEVKALEGSSAGNGWDQDGATRKAALDALEQRMAAVDDQIRGFIMTVQHLNKKFDELSADEIVTKVNLSLRNASSKTLQNLGTQLQSLSRSLEKLETLDKRITTIERGLPYDEAGTDLGNKWKIEKTVESYDEDARISVDLLLAKKNSNGRIGATGMCLGGHLALRCAFDQRVSASVCYFPTDIHSSSLGKGKKDDTLSVMTTIKGEVVLIFGKKDNHVSPEGRDLIRRTLHDAGVDFTFLEISGAAHAFIRDESSKGRYDAATAKFCFELLLEVFNRRLKLDLGEYEDQQQPIKDVC</sequence>
<dbReference type="GO" id="GO:0016787">
    <property type="term" value="F:hydrolase activity"/>
    <property type="evidence" value="ECO:0007669"/>
    <property type="project" value="InterPro"/>
</dbReference>
<protein>
    <recommendedName>
        <fullName evidence="2">Dienelactone hydrolase domain-containing protein</fullName>
    </recommendedName>
</protein>
<dbReference type="Pfam" id="PF01738">
    <property type="entry name" value="DLH"/>
    <property type="match status" value="1"/>
</dbReference>
<keyword evidence="4" id="KW-1185">Reference proteome</keyword>
<keyword evidence="1" id="KW-0175">Coiled coil</keyword>
<reference evidence="3" key="1">
    <citation type="submission" date="2023-01" db="EMBL/GenBank/DDBJ databases">
        <title>The chitinases involved in constricting ring structure development in the nematode-trapping fungus Drechslerella dactyloides.</title>
        <authorList>
            <person name="Wang R."/>
            <person name="Zhang L."/>
            <person name="Tang P."/>
            <person name="Li S."/>
            <person name="Liang L."/>
        </authorList>
    </citation>
    <scope>NUCLEOTIDE SEQUENCE</scope>
    <source>
        <strain evidence="3">YMF1.00031</strain>
    </source>
</reference>
<dbReference type="InterPro" id="IPR029058">
    <property type="entry name" value="AB_hydrolase_fold"/>
</dbReference>
<name>A0AAD6NL18_DREDA</name>
<evidence type="ECO:0000256" key="1">
    <source>
        <dbReference type="SAM" id="Coils"/>
    </source>
</evidence>
<gene>
    <name evidence="3" type="ORF">Dda_2952</name>
</gene>
<feature type="domain" description="Dienelactone hydrolase" evidence="2">
    <location>
        <begin position="471"/>
        <end position="624"/>
    </location>
</feature>